<dbReference type="InterPro" id="IPR045283">
    <property type="entry name" value="AT3G44326-like"/>
</dbReference>
<evidence type="ECO:0000313" key="4">
    <source>
        <dbReference type="Proteomes" id="UP001428341"/>
    </source>
</evidence>
<keyword evidence="4" id="KW-1185">Reference proteome</keyword>
<keyword evidence="1" id="KW-0472">Membrane</keyword>
<dbReference type="InterPro" id="IPR001810">
    <property type="entry name" value="F-box_dom"/>
</dbReference>
<dbReference type="EMBL" id="JBCGBO010000004">
    <property type="protein sequence ID" value="KAK9209339.1"/>
    <property type="molecule type" value="Genomic_DNA"/>
</dbReference>
<gene>
    <name evidence="3" type="ORF">WN944_001705</name>
</gene>
<dbReference type="PANTHER" id="PTHR33736:SF13">
    <property type="entry name" value="OS11G0155100 PROTEIN"/>
    <property type="match status" value="1"/>
</dbReference>
<proteinExistence type="predicted"/>
<evidence type="ECO:0000256" key="1">
    <source>
        <dbReference type="SAM" id="Phobius"/>
    </source>
</evidence>
<reference evidence="3 4" key="1">
    <citation type="submission" date="2024-05" db="EMBL/GenBank/DDBJ databases">
        <title>Haplotype-resolved chromosome-level genome assembly of Huyou (Citrus changshanensis).</title>
        <authorList>
            <person name="Miao C."/>
            <person name="Chen W."/>
            <person name="Wu Y."/>
            <person name="Wang L."/>
            <person name="Zhao S."/>
            <person name="Grierson D."/>
            <person name="Xu C."/>
            <person name="Chen K."/>
        </authorList>
    </citation>
    <scope>NUCLEOTIDE SEQUENCE [LARGE SCALE GENOMIC DNA]</scope>
    <source>
        <strain evidence="3">01-14</strain>
        <tissue evidence="3">Leaf</tissue>
    </source>
</reference>
<dbReference type="InterPro" id="IPR036047">
    <property type="entry name" value="F-box-like_dom_sf"/>
</dbReference>
<organism evidence="3 4">
    <name type="scientific">Citrus x changshan-huyou</name>
    <dbReference type="NCBI Taxonomy" id="2935761"/>
    <lineage>
        <taxon>Eukaryota</taxon>
        <taxon>Viridiplantae</taxon>
        <taxon>Streptophyta</taxon>
        <taxon>Embryophyta</taxon>
        <taxon>Tracheophyta</taxon>
        <taxon>Spermatophyta</taxon>
        <taxon>Magnoliopsida</taxon>
        <taxon>eudicotyledons</taxon>
        <taxon>Gunneridae</taxon>
        <taxon>Pentapetalae</taxon>
        <taxon>rosids</taxon>
        <taxon>malvids</taxon>
        <taxon>Sapindales</taxon>
        <taxon>Rutaceae</taxon>
        <taxon>Aurantioideae</taxon>
        <taxon>Citrus</taxon>
    </lineage>
</organism>
<feature type="transmembrane region" description="Helical" evidence="1">
    <location>
        <begin position="330"/>
        <end position="349"/>
    </location>
</feature>
<keyword evidence="1" id="KW-0812">Transmembrane</keyword>
<dbReference type="AlphaFoldDB" id="A0AAP0MF62"/>
<name>A0AAP0MF62_9ROSI</name>
<evidence type="ECO:0000259" key="2">
    <source>
        <dbReference type="Pfam" id="PF12937"/>
    </source>
</evidence>
<dbReference type="Proteomes" id="UP001428341">
    <property type="component" value="Unassembled WGS sequence"/>
</dbReference>
<sequence>MVDMDPPPVAETTISSSSISTVHPDIMETHIFKLLDASALASASCVSSQIYSLASDETLWTNICNSTWPSTDNPRIRRVISSFPKGPRAFFSDSVTNPHTISTTTANSSSSFPVNRDRTSRLISAVDIYYQKRHVFSKVVETESFGNRSPFRVELLDPRDTVPARIPHPVDERMMLELGDRFTLSWILIDPIRRRAMNLSSYKPVIVERRWLPGEQVHMRYGWVFYSGPGEEGSATEYVKFGISLTWEECQSGVMHVTGVSLDLEDMYGNQMSGKESLAIIQKGMAGIRGSVKGREEEGRRRYEEYMEMRRERILSVISIKEPERFHHSLYVYGAFRLFIFATLGLLLFRRFF</sequence>
<keyword evidence="1" id="KW-1133">Transmembrane helix</keyword>
<dbReference type="PANTHER" id="PTHR33736">
    <property type="entry name" value="F-BOX PROTEIN-RELATED"/>
    <property type="match status" value="1"/>
</dbReference>
<feature type="domain" description="F-box" evidence="2">
    <location>
        <begin position="30"/>
        <end position="65"/>
    </location>
</feature>
<accession>A0AAP0MF62</accession>
<dbReference type="SUPFAM" id="SSF81383">
    <property type="entry name" value="F-box domain"/>
    <property type="match status" value="1"/>
</dbReference>
<dbReference type="Pfam" id="PF12937">
    <property type="entry name" value="F-box-like"/>
    <property type="match status" value="1"/>
</dbReference>
<protein>
    <recommendedName>
        <fullName evidence="2">F-box domain-containing protein</fullName>
    </recommendedName>
</protein>
<evidence type="ECO:0000313" key="3">
    <source>
        <dbReference type="EMBL" id="KAK9209339.1"/>
    </source>
</evidence>
<dbReference type="Gene3D" id="1.20.1280.50">
    <property type="match status" value="1"/>
</dbReference>
<comment type="caution">
    <text evidence="3">The sequence shown here is derived from an EMBL/GenBank/DDBJ whole genome shotgun (WGS) entry which is preliminary data.</text>
</comment>